<evidence type="ECO:0000256" key="4">
    <source>
        <dbReference type="ARBA" id="ARBA00049426"/>
    </source>
</evidence>
<evidence type="ECO:0000256" key="3">
    <source>
        <dbReference type="ARBA" id="ARBA00023277"/>
    </source>
</evidence>
<reference evidence="6 7" key="1">
    <citation type="journal article" date="2020" name="IScience">
        <title>Genome Sequencing of the Endangered Kingdonia uniflora (Circaeasteraceae, Ranunculales) Reveals Potential Mechanisms of Evolutionary Specialization.</title>
        <authorList>
            <person name="Sun Y."/>
            <person name="Deng T."/>
            <person name="Zhang A."/>
            <person name="Moore M.J."/>
            <person name="Landis J.B."/>
            <person name="Lin N."/>
            <person name="Zhang H."/>
            <person name="Zhang X."/>
            <person name="Huang J."/>
            <person name="Zhang X."/>
            <person name="Sun H."/>
            <person name="Wang H."/>
        </authorList>
    </citation>
    <scope>NUCLEOTIDE SEQUENCE [LARGE SCALE GENOMIC DNA]</scope>
    <source>
        <strain evidence="6">TB1705</strain>
        <tissue evidence="6">Leaf</tissue>
    </source>
</reference>
<comment type="caution">
    <text evidence="6">The sequence shown here is derived from an EMBL/GenBank/DDBJ whole genome shotgun (WGS) entry which is preliminary data.</text>
</comment>
<sequence length="828" mass="90819">MVIMATTPIIEDGVLTIRGKVVFRDVPTNIITFPASCGSAFIGATSNTSSSRHIFTLGILEGYRLLCFFRFRLWWMIPRFGTSASEIPVETQMLLLEVRDNFTPAENYIGNTLIEDTFYILILPVLDGKFRASLRGSSTNELQFCVESGDPNVESSQALEAVFVNSGENPFELMRESIKYMPATLDWFGWCTWDAFYTEVNPQGIKEGLESLSEGGCPARFLIIDDGWQDTVNEYHKEGKPLFEGIHIFRSDIDPPHLIHSDFIKSIKGKYGLKYIYAWHALVGYWGGLLPNSETLKKYNPEIKYPVLSPDYAGNLSEIIMDTLEKYGVGIINPSKIHEFYNDLPGYLANIGIDGVKVDAQNLIETLGSGYDGRISLSRQYQLALEESIANNFKDNSIICCMCHNMESIYSSRKSVVARASEDFMPREPTFQTLHICSVAFNSLFLGEIFVPDWDMFHSYHATAEFHGAARALSGCGVYVSDKPGIHDFLILKRLVLPDGSILRARYAGRPNRDCLFVDPVMDGKSLLKIWNLNKLGGVIGVFNCQGSGSWPCKERNPSEHVLEPKPSALSSSVRPVDVEFLQEVAGENWAGDCAVYAFKAEGAHNASGRPSRTGPCPHRLKTCTVPHRRFCGAAASAVAVAVVVAVVVAAAAAVNVAMVVGVAVVAIAPTAVAVAAVMVAAVPAGLALRLVLGLVQGWKPGTLSRLPKNGSIEVTLGVLHCEIYTISPIRVYNQTIHFAPIGLVDMYNSGGAIEALNCSEDSSTCKLQIKVRGCGCLGAYSSKNPKYSTVNKEDKEFNYDAENGLLSLNLPAYSQGECKVFEIEIVY</sequence>
<protein>
    <recommendedName>
        <fullName evidence="2">galactinol--sucrose galactosyltransferase</fullName>
        <ecNumber evidence="2">2.4.1.82</ecNumber>
    </recommendedName>
</protein>
<keyword evidence="5" id="KW-1133">Transmembrane helix</keyword>
<proteinExistence type="inferred from homology"/>
<dbReference type="Pfam" id="PF05691">
    <property type="entry name" value="Raffinose_syn"/>
    <property type="match status" value="2"/>
</dbReference>
<dbReference type="GO" id="GO:0047274">
    <property type="term" value="F:galactinol-sucrose galactosyltransferase activity"/>
    <property type="evidence" value="ECO:0007669"/>
    <property type="project" value="UniProtKB-EC"/>
</dbReference>
<evidence type="ECO:0000313" key="7">
    <source>
        <dbReference type="Proteomes" id="UP000541444"/>
    </source>
</evidence>
<comment type="similarity">
    <text evidence="1">Belongs to the glycosyl hydrolases 36 family.</text>
</comment>
<dbReference type="SUPFAM" id="SSF51445">
    <property type="entry name" value="(Trans)glycosidases"/>
    <property type="match status" value="1"/>
</dbReference>
<dbReference type="InterPro" id="IPR008811">
    <property type="entry name" value="Glycosyl_hydrolases_36"/>
</dbReference>
<evidence type="ECO:0000256" key="1">
    <source>
        <dbReference type="ARBA" id="ARBA00007240"/>
    </source>
</evidence>
<dbReference type="EMBL" id="JACGCM010002002">
    <property type="protein sequence ID" value="KAF6146266.1"/>
    <property type="molecule type" value="Genomic_DNA"/>
</dbReference>
<evidence type="ECO:0000313" key="6">
    <source>
        <dbReference type="EMBL" id="KAF6146266.1"/>
    </source>
</evidence>
<evidence type="ECO:0000256" key="2">
    <source>
        <dbReference type="ARBA" id="ARBA00012708"/>
    </source>
</evidence>
<dbReference type="PANTHER" id="PTHR31268:SF10">
    <property type="entry name" value="GALACTINOL--SUCROSE GALACTOSYLTRANSFERASE"/>
    <property type="match status" value="1"/>
</dbReference>
<keyword evidence="3" id="KW-0119">Carbohydrate metabolism</keyword>
<dbReference type="InterPro" id="IPR013785">
    <property type="entry name" value="Aldolase_TIM"/>
</dbReference>
<keyword evidence="5" id="KW-0472">Membrane</keyword>
<accession>A0A7J7LUD3</accession>
<gene>
    <name evidence="6" type="ORF">GIB67_011738</name>
</gene>
<comment type="catalytic activity">
    <reaction evidence="4">
        <text>alpha-D-galactosyl-(1-&gt;3)-1D-myo-inositol + sucrose = raffinose + myo-inositol</text>
        <dbReference type="Rhea" id="RHEA:20161"/>
        <dbReference type="ChEBI" id="CHEBI:16634"/>
        <dbReference type="ChEBI" id="CHEBI:17268"/>
        <dbReference type="ChEBI" id="CHEBI:17505"/>
        <dbReference type="ChEBI" id="CHEBI:17992"/>
        <dbReference type="EC" id="2.4.1.82"/>
    </reaction>
</comment>
<organism evidence="6 7">
    <name type="scientific">Kingdonia uniflora</name>
    <dbReference type="NCBI Taxonomy" id="39325"/>
    <lineage>
        <taxon>Eukaryota</taxon>
        <taxon>Viridiplantae</taxon>
        <taxon>Streptophyta</taxon>
        <taxon>Embryophyta</taxon>
        <taxon>Tracheophyta</taxon>
        <taxon>Spermatophyta</taxon>
        <taxon>Magnoliopsida</taxon>
        <taxon>Ranunculales</taxon>
        <taxon>Circaeasteraceae</taxon>
        <taxon>Kingdonia</taxon>
    </lineage>
</organism>
<name>A0A7J7LUD3_9MAGN</name>
<dbReference type="Proteomes" id="UP000541444">
    <property type="component" value="Unassembled WGS sequence"/>
</dbReference>
<dbReference type="OrthoDB" id="4664297at2759"/>
<evidence type="ECO:0000256" key="5">
    <source>
        <dbReference type="SAM" id="Phobius"/>
    </source>
</evidence>
<dbReference type="InterPro" id="IPR017853">
    <property type="entry name" value="GH"/>
</dbReference>
<feature type="transmembrane region" description="Helical" evidence="5">
    <location>
        <begin position="638"/>
        <end position="668"/>
    </location>
</feature>
<dbReference type="PANTHER" id="PTHR31268">
    <property type="match status" value="1"/>
</dbReference>
<keyword evidence="5" id="KW-0812">Transmembrane</keyword>
<keyword evidence="7" id="KW-1185">Reference proteome</keyword>
<dbReference type="AlphaFoldDB" id="A0A7J7LUD3"/>
<dbReference type="Gene3D" id="3.20.20.70">
    <property type="entry name" value="Aldolase class I"/>
    <property type="match status" value="1"/>
</dbReference>
<dbReference type="EC" id="2.4.1.82" evidence="2"/>